<evidence type="ECO:0000313" key="2">
    <source>
        <dbReference type="Proteomes" id="UP000006898"/>
    </source>
</evidence>
<accession>D5MH61</accession>
<dbReference type="AlphaFoldDB" id="D5MH61"/>
<organism evidence="1 2">
    <name type="scientific">Methylomirabilis oxygeniifera</name>
    <dbReference type="NCBI Taxonomy" id="671143"/>
    <lineage>
        <taxon>Bacteria</taxon>
        <taxon>Candidatus Methylomirabilota</taxon>
        <taxon>Candidatus Methylomirabilia</taxon>
        <taxon>Candidatus Methylomirabilales</taxon>
        <taxon>Candidatus Methylomirabilaceae</taxon>
        <taxon>Candidatus Methylomirabilis</taxon>
    </lineage>
</organism>
<name>D5MH61_METO1</name>
<reference evidence="1 2" key="1">
    <citation type="journal article" date="2010" name="Nature">
        <title>Nitrite-driven anaerobic methane oxidation by oxygenic bacteria.</title>
        <authorList>
            <person name="Ettwig K.F."/>
            <person name="Butler M.K."/>
            <person name="Le Paslier D."/>
            <person name="Pelletier E."/>
            <person name="Mangenot S."/>
            <person name="Kuypers M.M.M."/>
            <person name="Schreiber F."/>
            <person name="Dutilh B.E."/>
            <person name="Zedelius J."/>
            <person name="de Beer D."/>
            <person name="Gloerich J."/>
            <person name="Wessels H.J.C.T."/>
            <person name="van Allen T."/>
            <person name="Luesken F."/>
            <person name="Wu M."/>
            <person name="van de Pas-Schoonen K.T."/>
            <person name="Op den Camp H.J.M."/>
            <person name="Janssen-Megens E.M."/>
            <person name="Francoijs K-J."/>
            <person name="Stunnenberg H."/>
            <person name="Weissenbach J."/>
            <person name="Jetten M.S.M."/>
            <person name="Strous M."/>
        </authorList>
    </citation>
    <scope>NUCLEOTIDE SEQUENCE [LARGE SCALE GENOMIC DNA]</scope>
</reference>
<protein>
    <submittedName>
        <fullName evidence="1">Uncharacterized protein</fullName>
    </submittedName>
</protein>
<sequence>MLLEEREQAATGRVWEFLASLHVKFRPLTVSGLFSLKQLISLPQKVYRPESRVTDVQGHK</sequence>
<proteinExistence type="predicted"/>
<evidence type="ECO:0000313" key="1">
    <source>
        <dbReference type="EMBL" id="CBE69092.1"/>
    </source>
</evidence>
<dbReference type="STRING" id="671143.DAMO_2042"/>
<dbReference type="EMBL" id="FP565575">
    <property type="protein sequence ID" value="CBE69092.1"/>
    <property type="molecule type" value="Genomic_DNA"/>
</dbReference>
<dbReference type="KEGG" id="mox:DAMO_2042"/>
<gene>
    <name evidence="1" type="ORF">DAMO_2042</name>
</gene>
<dbReference type="HOGENOM" id="CLU_2932674_0_0_0"/>
<dbReference type="Proteomes" id="UP000006898">
    <property type="component" value="Chromosome"/>
</dbReference>